<reference evidence="3 4" key="1">
    <citation type="journal article" date="2017" name="Front. Microbiol.">
        <title>Phaeobacter piscinae sp. nov., a species of the Roseobacter group and potential aquaculture probiont.</title>
        <authorList>
            <person name="Sonnenschein E.C."/>
            <person name="Phippen C.B.W."/>
            <person name="Nielsen K.F."/>
            <person name="Mateiu R.V."/>
            <person name="Melchiorsen J."/>
            <person name="Gram L."/>
            <person name="Overmann J."/>
            <person name="Freese H.M."/>
        </authorList>
    </citation>
    <scope>NUCLEOTIDE SEQUENCE [LARGE SCALE GENOMIC DNA]</scope>
    <source>
        <strain evidence="3 4">P88</strain>
        <plasmid evidence="3">pP88_d</plasmid>
    </source>
</reference>
<organism evidence="3 4">
    <name type="scientific">Phaeobacter inhibens</name>
    <dbReference type="NCBI Taxonomy" id="221822"/>
    <lineage>
        <taxon>Bacteria</taxon>
        <taxon>Pseudomonadati</taxon>
        <taxon>Pseudomonadota</taxon>
        <taxon>Alphaproteobacteria</taxon>
        <taxon>Rhodobacterales</taxon>
        <taxon>Roseobacteraceae</taxon>
        <taxon>Phaeobacter</taxon>
    </lineage>
</organism>
<dbReference type="Proteomes" id="UP000236447">
    <property type="component" value="Plasmid pP88_d"/>
</dbReference>
<dbReference type="EMBL" id="CP010729">
    <property type="protein sequence ID" value="AUR01744.1"/>
    <property type="molecule type" value="Genomic_DNA"/>
</dbReference>
<feature type="domain" description="Fumarate lyase N-terminal" evidence="2">
    <location>
        <begin position="94"/>
        <end position="288"/>
    </location>
</feature>
<name>A0A2I7KGP9_9RHOB</name>
<dbReference type="EC" id="5.5.1.2" evidence="3"/>
<dbReference type="PANTHER" id="PTHR43172">
    <property type="entry name" value="ADENYLOSUCCINATE LYASE"/>
    <property type="match status" value="1"/>
</dbReference>
<dbReference type="AlphaFoldDB" id="A0A2I7KGP9"/>
<dbReference type="InterPro" id="IPR008948">
    <property type="entry name" value="L-Aspartase-like"/>
</dbReference>
<comment type="similarity">
    <text evidence="1">Belongs to the class-II fumarase/aspartase family.</text>
</comment>
<evidence type="ECO:0000256" key="1">
    <source>
        <dbReference type="ARBA" id="ARBA00034772"/>
    </source>
</evidence>
<evidence type="ECO:0000313" key="3">
    <source>
        <dbReference type="EMBL" id="AUR01744.1"/>
    </source>
</evidence>
<protein>
    <submittedName>
        <fullName evidence="3">3-carboxy-cis,cis-muconate cycloisomerase</fullName>
        <ecNumber evidence="3">5.5.1.2</ecNumber>
    </submittedName>
</protein>
<dbReference type="Gene3D" id="1.20.200.10">
    <property type="entry name" value="Fumarase/aspartase (Central domain)"/>
    <property type="match status" value="1"/>
</dbReference>
<dbReference type="PRINTS" id="PR00149">
    <property type="entry name" value="FUMRATELYASE"/>
</dbReference>
<dbReference type="PANTHER" id="PTHR43172:SF2">
    <property type="entry name" value="ADENYLOSUCCINATE LYASE C-TERMINAL DOMAIN-CONTAINING PROTEIN"/>
    <property type="match status" value="1"/>
</dbReference>
<proteinExistence type="inferred from homology"/>
<keyword evidence="3" id="KW-0614">Plasmid</keyword>
<evidence type="ECO:0000313" key="4">
    <source>
        <dbReference type="Proteomes" id="UP000236447"/>
    </source>
</evidence>
<dbReference type="GO" id="GO:0016829">
    <property type="term" value="F:lyase activity"/>
    <property type="evidence" value="ECO:0007669"/>
    <property type="project" value="UniProtKB-ARBA"/>
</dbReference>
<dbReference type="InterPro" id="IPR020557">
    <property type="entry name" value="Fumarate_lyase_CS"/>
</dbReference>
<geneLocation type="plasmid" evidence="4">
    <name>pp88_d</name>
</geneLocation>
<accession>A0A2I7KGP9</accession>
<dbReference type="InterPro" id="IPR000362">
    <property type="entry name" value="Fumarate_lyase_fam"/>
</dbReference>
<sequence>MIFDHPWLGTLFGDTEIAVLFSADAQLAHFRAFEVALARALGACGRVSMEKGRDAAEAIIEARIDITSLANATLRDGLPIPDFVRQLRAQAGGNEAAIHTGATSQDVLDTALSLTLKNVSGVLIDRLQTLDCSLATLANEKGDAPLMGRTRMQAALPITVADRIESWRRPFKDHITNLEALKPRVERLQLGGAVGTRNGFGDDGDRIASYMADALGLVQGPVWHTDRSGIADYAGRLSLVTGSLGKFGQDVALMAQQGIDEISLKGGGGSSAMPHKSNPVLAELLVTLARFNATQIAGLHQALIHEQERSGSAWMLEWVILPQMAVTTTRAVHTAQELCSSVESIGN</sequence>
<dbReference type="RefSeq" id="WP_036761579.1">
    <property type="nucleotide sequence ID" value="NZ_CP010729.1"/>
</dbReference>
<keyword evidence="3" id="KW-0413">Isomerase</keyword>
<gene>
    <name evidence="3" type="ORF">PhaeoP88_04432</name>
</gene>
<dbReference type="Pfam" id="PF00206">
    <property type="entry name" value="Lyase_1"/>
    <property type="match status" value="1"/>
</dbReference>
<dbReference type="PRINTS" id="PR00145">
    <property type="entry name" value="ARGSUCLYASE"/>
</dbReference>
<dbReference type="SUPFAM" id="SSF48557">
    <property type="entry name" value="L-aspartase-like"/>
    <property type="match status" value="1"/>
</dbReference>
<evidence type="ECO:0000259" key="2">
    <source>
        <dbReference type="Pfam" id="PF00206"/>
    </source>
</evidence>
<dbReference type="PROSITE" id="PS00163">
    <property type="entry name" value="FUMARATE_LYASES"/>
    <property type="match status" value="1"/>
</dbReference>
<reference evidence="3 4" key="2">
    <citation type="journal article" date="2017" name="Genome Biol. Evol.">
        <title>Trajectories and Drivers of Genome Evolution in Surface-Associated Marine Phaeobacter.</title>
        <authorList>
            <person name="Freese H.M."/>
            <person name="Sikorski J."/>
            <person name="Bunk B."/>
            <person name="Scheuner C."/>
            <person name="Meier-Kolthoff J.P."/>
            <person name="Sproer C."/>
            <person name="Gram L."/>
            <person name="Overmann J."/>
        </authorList>
    </citation>
    <scope>NUCLEOTIDE SEQUENCE [LARGE SCALE GENOMIC DNA]</scope>
    <source>
        <strain evidence="3 4">P88</strain>
        <plasmid evidence="3">pP88_d</plasmid>
    </source>
</reference>
<dbReference type="NCBIfam" id="NF004631">
    <property type="entry name" value="PRK05975.1"/>
    <property type="match status" value="1"/>
</dbReference>
<dbReference type="GO" id="GO:0047472">
    <property type="term" value="F:3-carboxy-cis,cis-muconate cycloisomerase activity"/>
    <property type="evidence" value="ECO:0007669"/>
    <property type="project" value="UniProtKB-EC"/>
</dbReference>
<dbReference type="InterPro" id="IPR022761">
    <property type="entry name" value="Fumarate_lyase_N"/>
</dbReference>